<proteinExistence type="predicted"/>
<dbReference type="AlphaFoldDB" id="A0A1H6G6R1"/>
<evidence type="ECO:0000256" key="1">
    <source>
        <dbReference type="SAM" id="MobiDB-lite"/>
    </source>
</evidence>
<reference evidence="3" key="1">
    <citation type="submission" date="2016-10" db="EMBL/GenBank/DDBJ databases">
        <authorList>
            <person name="Varghese N."/>
            <person name="Submissions S."/>
        </authorList>
    </citation>
    <scope>NUCLEOTIDE SEQUENCE [LARGE SCALE GENOMIC DNA]</scope>
    <source>
        <strain evidence="3">CGMCC 1.8981</strain>
    </source>
</reference>
<evidence type="ECO:0000313" key="3">
    <source>
        <dbReference type="Proteomes" id="UP000199112"/>
    </source>
</evidence>
<accession>A0A1H6G6R1</accession>
<sequence>MVEKARLIGTLSDGEYDECLRWVSSSDLVEEADQSGNYGLGNAVSSTRSPILKSESSTERPFGCSGRPYS</sequence>
<dbReference type="EMBL" id="FNWL01000006">
    <property type="protein sequence ID" value="SEH18138.1"/>
    <property type="molecule type" value="Genomic_DNA"/>
</dbReference>
<protein>
    <submittedName>
        <fullName evidence="2">Uncharacterized protein</fullName>
    </submittedName>
</protein>
<keyword evidence="3" id="KW-1185">Reference proteome</keyword>
<name>A0A1H6G6R1_9EURY</name>
<gene>
    <name evidence="2" type="ORF">SAMN04487967_3673</name>
</gene>
<dbReference type="Proteomes" id="UP000199112">
    <property type="component" value="Unassembled WGS sequence"/>
</dbReference>
<organism evidence="2 3">
    <name type="scientific">Natronorubrum sediminis</name>
    <dbReference type="NCBI Taxonomy" id="640943"/>
    <lineage>
        <taxon>Archaea</taxon>
        <taxon>Methanobacteriati</taxon>
        <taxon>Methanobacteriota</taxon>
        <taxon>Stenosarchaea group</taxon>
        <taxon>Halobacteria</taxon>
        <taxon>Halobacteriales</taxon>
        <taxon>Natrialbaceae</taxon>
        <taxon>Natronorubrum</taxon>
    </lineage>
</organism>
<evidence type="ECO:0000313" key="2">
    <source>
        <dbReference type="EMBL" id="SEH18138.1"/>
    </source>
</evidence>
<feature type="region of interest" description="Disordered" evidence="1">
    <location>
        <begin position="34"/>
        <end position="70"/>
    </location>
</feature>